<name>A0AC35FQN7_9BILA</name>
<evidence type="ECO:0000313" key="2">
    <source>
        <dbReference type="WBParaSite" id="PS1159_v2.g19922.t2"/>
    </source>
</evidence>
<dbReference type="Proteomes" id="UP000887580">
    <property type="component" value="Unplaced"/>
</dbReference>
<dbReference type="WBParaSite" id="PS1159_v2.g19922.t2">
    <property type="protein sequence ID" value="PS1159_v2.g19922.t2"/>
    <property type="gene ID" value="PS1159_v2.g19922"/>
</dbReference>
<organism evidence="1 2">
    <name type="scientific">Panagrolaimus sp. PS1159</name>
    <dbReference type="NCBI Taxonomy" id="55785"/>
    <lineage>
        <taxon>Eukaryota</taxon>
        <taxon>Metazoa</taxon>
        <taxon>Ecdysozoa</taxon>
        <taxon>Nematoda</taxon>
        <taxon>Chromadorea</taxon>
        <taxon>Rhabditida</taxon>
        <taxon>Tylenchina</taxon>
        <taxon>Panagrolaimomorpha</taxon>
        <taxon>Panagrolaimoidea</taxon>
        <taxon>Panagrolaimidae</taxon>
        <taxon>Panagrolaimus</taxon>
    </lineage>
</organism>
<protein>
    <submittedName>
        <fullName evidence="2">Serine/threonine-protein phosphatase</fullName>
    </submittedName>
</protein>
<proteinExistence type="predicted"/>
<evidence type="ECO:0000313" key="1">
    <source>
        <dbReference type="Proteomes" id="UP000887580"/>
    </source>
</evidence>
<accession>A0AC35FQN7</accession>
<sequence length="736" mass="83246">MTTKDEFLFSTDKLQSITNIISHIDKSSQYCNLNLNQNQKCPILYPVQSQTKSYKNDKNCDFKVSDKYDKNEQSEPWNKSADLLILNDKAEEKAKKKWKKDDLTDANSSTLSLHISSFKNSEEILELHILNSGNIGLKRNKINMNQQLFPRLIIQNPFDFPRQQKDDNITESEVMAFTANQRLLSSDPFTSTTDTKEENDDDNKTGTLLATIFGVFGGFLVLGLFAFGGFFLYRRYRRRRQNAADAAAAAEIEGDHEYHLAVPSSSAATINNQNNAAATKPYDNSDESPAKDPADVEKSVSIPKTFKNSKSVNVVHIDHTDVMVPAELKREETRSLLKSMKKTQKIQAIHESELPTSISKVLTYCTDDDITLNNDRPARETCEDLSGSGKPTEFEALLMRLISHGPRQYNFKFDELQKLLEAATKVFESEPSLLECPVPSTVYGDIHGQYSDLHRWFNLNGWPHQTRSVFLGDFVDRGSHGVEVVALLSCLKIVYPDKIYIVRGNHEEESLNRAYSFYEEVICRFSSDKRKDGYAMYENFKNLFMHLPLAVLIGGRVLGMHGGLSPKMETLQAIRDIKRPIDDFEVGSLECDLVWSDPDTAADTGFRPNLDREPNNGIGQLFAADTVKETCDRLNVDLIIRGHQAPLHGYALFADGRMMTLFSAPGYKGSSSADVNMGACIEFDKEMKITIKQIKVSERFRQNRVNDVEKMRVQRKEVRKRIAVSKGNEKKAPTSV</sequence>
<reference evidence="2" key="1">
    <citation type="submission" date="2022-11" db="UniProtKB">
        <authorList>
            <consortium name="WormBaseParasite"/>
        </authorList>
    </citation>
    <scope>IDENTIFICATION</scope>
</reference>